<evidence type="ECO:0000256" key="1">
    <source>
        <dbReference type="SAM" id="Phobius"/>
    </source>
</evidence>
<dbReference type="EMBL" id="QQAY01000002">
    <property type="protein sequence ID" value="RDI45670.1"/>
    <property type="molecule type" value="Genomic_DNA"/>
</dbReference>
<accession>A0A370GQS7</accession>
<keyword evidence="1" id="KW-0472">Membrane</keyword>
<keyword evidence="1" id="KW-0812">Transmembrane</keyword>
<comment type="caution">
    <text evidence="3">The sequence shown here is derived from an EMBL/GenBank/DDBJ whole genome shotgun (WGS) entry which is preliminary data.</text>
</comment>
<dbReference type="Proteomes" id="UP000255326">
    <property type="component" value="Unassembled WGS sequence"/>
</dbReference>
<feature type="domain" description="YhfM-like" evidence="2">
    <location>
        <begin position="30"/>
        <end position="129"/>
    </location>
</feature>
<gene>
    <name evidence="3" type="ORF">DFR59_102302</name>
</gene>
<sequence>MKRKVNISIFVIIFSIICYSIFFNGFFGVNSIEIQESDKSYNAGIKTTDKKQIAEIMGILNRANKITFTKYKIAGKSKYKIQLEYRDKTKENLHFYENFGKNTTLITSNKCSCYYKINSRQTKKIFQLLLN</sequence>
<organism evidence="3 4">
    <name type="scientific">Falsibacillus pallidus</name>
    <dbReference type="NCBI Taxonomy" id="493781"/>
    <lineage>
        <taxon>Bacteria</taxon>
        <taxon>Bacillati</taxon>
        <taxon>Bacillota</taxon>
        <taxon>Bacilli</taxon>
        <taxon>Bacillales</taxon>
        <taxon>Bacillaceae</taxon>
        <taxon>Falsibacillus</taxon>
    </lineage>
</organism>
<evidence type="ECO:0000313" key="4">
    <source>
        <dbReference type="Proteomes" id="UP000255326"/>
    </source>
</evidence>
<feature type="transmembrane region" description="Helical" evidence="1">
    <location>
        <begin position="7"/>
        <end position="27"/>
    </location>
</feature>
<dbReference type="InterPro" id="IPR058780">
    <property type="entry name" value="YhfM-like_dom"/>
</dbReference>
<keyword evidence="4" id="KW-1185">Reference proteome</keyword>
<dbReference type="AlphaFoldDB" id="A0A370GQS7"/>
<evidence type="ECO:0000313" key="3">
    <source>
        <dbReference type="EMBL" id="RDI45670.1"/>
    </source>
</evidence>
<protein>
    <recommendedName>
        <fullName evidence="2">YhfM-like domain-containing protein</fullName>
    </recommendedName>
</protein>
<keyword evidence="1" id="KW-1133">Transmembrane helix</keyword>
<proteinExistence type="predicted"/>
<evidence type="ECO:0000259" key="2">
    <source>
        <dbReference type="Pfam" id="PF26353"/>
    </source>
</evidence>
<reference evidence="3 4" key="1">
    <citation type="submission" date="2018-07" db="EMBL/GenBank/DDBJ databases">
        <title>Genomic Encyclopedia of Type Strains, Phase IV (KMG-IV): sequencing the most valuable type-strain genomes for metagenomic binning, comparative biology and taxonomic classification.</title>
        <authorList>
            <person name="Goeker M."/>
        </authorList>
    </citation>
    <scope>NUCLEOTIDE SEQUENCE [LARGE SCALE GENOMIC DNA]</scope>
    <source>
        <strain evidence="3 4">DSM 25281</strain>
    </source>
</reference>
<dbReference type="Pfam" id="PF26353">
    <property type="entry name" value="YhfM"/>
    <property type="match status" value="1"/>
</dbReference>
<name>A0A370GQS7_9BACI</name>